<organism evidence="1 2">
    <name type="scientific">Scytonema hofmannii FACHB-248</name>
    <dbReference type="NCBI Taxonomy" id="1842502"/>
    <lineage>
        <taxon>Bacteria</taxon>
        <taxon>Bacillati</taxon>
        <taxon>Cyanobacteriota</taxon>
        <taxon>Cyanophyceae</taxon>
        <taxon>Nostocales</taxon>
        <taxon>Scytonemataceae</taxon>
        <taxon>Scytonema</taxon>
    </lineage>
</organism>
<dbReference type="EMBL" id="JACJTA010000013">
    <property type="protein sequence ID" value="MBD2604645.1"/>
    <property type="molecule type" value="Genomic_DNA"/>
</dbReference>
<keyword evidence="2" id="KW-1185">Reference proteome</keyword>
<dbReference type="RefSeq" id="WP_029634901.1">
    <property type="nucleotide sequence ID" value="NZ_JACJTA010000013.1"/>
</dbReference>
<sequence>MRISFERSGGFAGIIKTTNIDTATLPANESNQVSQLIQSAGFFELPQTITSDTRSSDRFQYTLTVEDNGKQHTITVGESALSGDLKSLIEWLKNAPTT</sequence>
<evidence type="ECO:0000313" key="2">
    <source>
        <dbReference type="Proteomes" id="UP000660380"/>
    </source>
</evidence>
<gene>
    <name evidence="1" type="ORF">H6G81_08915</name>
</gene>
<comment type="caution">
    <text evidence="1">The sequence shown here is derived from an EMBL/GenBank/DDBJ whole genome shotgun (WGS) entry which is preliminary data.</text>
</comment>
<dbReference type="Pfam" id="PF20242">
    <property type="entry name" value="Emfourin"/>
    <property type="match status" value="1"/>
</dbReference>
<dbReference type="InterPro" id="IPR049457">
    <property type="entry name" value="Emfourin"/>
</dbReference>
<protein>
    <submittedName>
        <fullName evidence="1">Uncharacterized protein</fullName>
    </submittedName>
</protein>
<accession>A0ABR8GNA3</accession>
<evidence type="ECO:0000313" key="1">
    <source>
        <dbReference type="EMBL" id="MBD2604645.1"/>
    </source>
</evidence>
<name>A0ABR8GNA3_9CYAN</name>
<proteinExistence type="predicted"/>
<dbReference type="Proteomes" id="UP000660380">
    <property type="component" value="Unassembled WGS sequence"/>
</dbReference>
<reference evidence="1 2" key="1">
    <citation type="journal article" date="2020" name="ISME J.">
        <title>Comparative genomics reveals insights into cyanobacterial evolution and habitat adaptation.</title>
        <authorList>
            <person name="Chen M.Y."/>
            <person name="Teng W.K."/>
            <person name="Zhao L."/>
            <person name="Hu C.X."/>
            <person name="Zhou Y.K."/>
            <person name="Han B.P."/>
            <person name="Song L.R."/>
            <person name="Shu W.S."/>
        </authorList>
    </citation>
    <scope>NUCLEOTIDE SEQUENCE [LARGE SCALE GENOMIC DNA]</scope>
    <source>
        <strain evidence="1 2">FACHB-248</strain>
    </source>
</reference>